<evidence type="ECO:0000256" key="11">
    <source>
        <dbReference type="ARBA" id="ARBA00022741"/>
    </source>
</evidence>
<comment type="function">
    <text evidence="17">Member of the two-component regulatory system NreB/NreC involved in the control of dissimilatory nitrate/nitrite reduction in response to oxygen. NreB functions as a direct oxygen sensor histidine kinase which is autophosphorylated, in the absence of oxygen, probably at the conserved histidine residue, and transfers its phosphate group probably to a conserved aspartate residue of NreC. NreB/NreC activates the expression of the nitrate (narGHJI) and nitrite (nir) reductase operons, as well as the putative nitrate transporter gene narT.</text>
</comment>
<dbReference type="RefSeq" id="WP_379001767.1">
    <property type="nucleotide sequence ID" value="NZ_JBHRXC010000016.1"/>
</dbReference>
<evidence type="ECO:0000256" key="7">
    <source>
        <dbReference type="ARBA" id="ARBA00022490"/>
    </source>
</evidence>
<evidence type="ECO:0000256" key="2">
    <source>
        <dbReference type="ARBA" id="ARBA00001966"/>
    </source>
</evidence>
<dbReference type="PANTHER" id="PTHR24421:SF10">
    <property type="entry name" value="NITRATE_NITRITE SENSOR PROTEIN NARQ"/>
    <property type="match status" value="1"/>
</dbReference>
<dbReference type="InterPro" id="IPR011712">
    <property type="entry name" value="Sig_transdc_His_kin_sub3_dim/P"/>
</dbReference>
<dbReference type="GO" id="GO:0016301">
    <property type="term" value="F:kinase activity"/>
    <property type="evidence" value="ECO:0007669"/>
    <property type="project" value="UniProtKB-KW"/>
</dbReference>
<keyword evidence="19" id="KW-1133">Transmembrane helix</keyword>
<evidence type="ECO:0000256" key="10">
    <source>
        <dbReference type="ARBA" id="ARBA00022723"/>
    </source>
</evidence>
<keyword evidence="19" id="KW-0812">Transmembrane</keyword>
<evidence type="ECO:0000256" key="14">
    <source>
        <dbReference type="ARBA" id="ARBA00023004"/>
    </source>
</evidence>
<evidence type="ECO:0000256" key="19">
    <source>
        <dbReference type="SAM" id="Phobius"/>
    </source>
</evidence>
<dbReference type="SMART" id="SM00387">
    <property type="entry name" value="HATPase_c"/>
    <property type="match status" value="1"/>
</dbReference>
<dbReference type="EC" id="2.7.13.3" evidence="4"/>
<keyword evidence="22" id="KW-1185">Reference proteome</keyword>
<keyword evidence="15" id="KW-0902">Two-component regulatory system</keyword>
<dbReference type="InterPro" id="IPR036890">
    <property type="entry name" value="HATPase_C_sf"/>
</dbReference>
<evidence type="ECO:0000256" key="13">
    <source>
        <dbReference type="ARBA" id="ARBA00022840"/>
    </source>
</evidence>
<name>A0ABV8NMK0_9SPHI</name>
<keyword evidence="14" id="KW-0408">Iron</keyword>
<dbReference type="PRINTS" id="PR00344">
    <property type="entry name" value="BCTRLSENSOR"/>
</dbReference>
<evidence type="ECO:0000313" key="21">
    <source>
        <dbReference type="EMBL" id="MFC4196884.1"/>
    </source>
</evidence>
<keyword evidence="12 21" id="KW-0418">Kinase</keyword>
<comment type="subcellular location">
    <subcellularLocation>
        <location evidence="3">Cytoplasm</location>
    </subcellularLocation>
</comment>
<organism evidence="21 22">
    <name type="scientific">Pedobacter jamesrossensis</name>
    <dbReference type="NCBI Taxonomy" id="1908238"/>
    <lineage>
        <taxon>Bacteria</taxon>
        <taxon>Pseudomonadati</taxon>
        <taxon>Bacteroidota</taxon>
        <taxon>Sphingobacteriia</taxon>
        <taxon>Sphingobacteriales</taxon>
        <taxon>Sphingobacteriaceae</taxon>
        <taxon>Pedobacter</taxon>
    </lineage>
</organism>
<evidence type="ECO:0000256" key="16">
    <source>
        <dbReference type="ARBA" id="ARBA00023014"/>
    </source>
</evidence>
<dbReference type="Gene3D" id="3.30.565.10">
    <property type="entry name" value="Histidine kinase-like ATPase, C-terminal domain"/>
    <property type="match status" value="1"/>
</dbReference>
<keyword evidence="19" id="KW-0472">Membrane</keyword>
<dbReference type="Gene3D" id="1.20.5.1930">
    <property type="match status" value="1"/>
</dbReference>
<dbReference type="CDD" id="cd16917">
    <property type="entry name" value="HATPase_UhpB-NarQ-NarX-like"/>
    <property type="match status" value="1"/>
</dbReference>
<evidence type="ECO:0000259" key="20">
    <source>
        <dbReference type="PROSITE" id="PS50109"/>
    </source>
</evidence>
<protein>
    <recommendedName>
        <fullName evidence="5">Oxygen sensor histidine kinase NreB</fullName>
        <ecNumber evidence="4">2.7.13.3</ecNumber>
    </recommendedName>
    <alternativeName>
        <fullName evidence="18">Nitrogen regulation protein B</fullName>
    </alternativeName>
</protein>
<evidence type="ECO:0000256" key="18">
    <source>
        <dbReference type="ARBA" id="ARBA00030800"/>
    </source>
</evidence>
<dbReference type="InterPro" id="IPR004358">
    <property type="entry name" value="Sig_transdc_His_kin-like_C"/>
</dbReference>
<keyword evidence="16" id="KW-0411">Iron-sulfur</keyword>
<dbReference type="SUPFAM" id="SSF55874">
    <property type="entry name" value="ATPase domain of HSP90 chaperone/DNA topoisomerase II/histidine kinase"/>
    <property type="match status" value="1"/>
</dbReference>
<evidence type="ECO:0000313" key="22">
    <source>
        <dbReference type="Proteomes" id="UP001595792"/>
    </source>
</evidence>
<evidence type="ECO:0000256" key="8">
    <source>
        <dbReference type="ARBA" id="ARBA00022553"/>
    </source>
</evidence>
<feature type="domain" description="Histidine kinase" evidence="20">
    <location>
        <begin position="69"/>
        <end position="263"/>
    </location>
</feature>
<evidence type="ECO:0000256" key="5">
    <source>
        <dbReference type="ARBA" id="ARBA00017322"/>
    </source>
</evidence>
<dbReference type="InterPro" id="IPR050482">
    <property type="entry name" value="Sensor_HK_TwoCompSys"/>
</dbReference>
<comment type="catalytic activity">
    <reaction evidence="1">
        <text>ATP + protein L-histidine = ADP + protein N-phospho-L-histidine.</text>
        <dbReference type="EC" id="2.7.13.3"/>
    </reaction>
</comment>
<sequence length="263" mass="29787">MQNSPTQIISLIILASLVFLLMPIFLLMYIRSYNRHKKNHIAEKQNMQQKFDSEILKTHIEVQEQTMQTIATELHDNIGQLLSLTTLTLNSIKIPENEKVTEKVNNSLSLVNKSIKEIRELAKILHGEQIVESGIGNAIEQEINWLKRVGGYKLSINNDLLDIKISSPDKDLIILRLLQEIINNIIKHAQATSIQIDTCLKNDTLLLTVKENGVGFDYDEAKNKKSGMGLSSVQKRIEMIKGKIDVNSTIEKGTSIFIEIPYP</sequence>
<comment type="caution">
    <text evidence="21">The sequence shown here is derived from an EMBL/GenBank/DDBJ whole genome shotgun (WGS) entry which is preliminary data.</text>
</comment>
<evidence type="ECO:0000256" key="9">
    <source>
        <dbReference type="ARBA" id="ARBA00022679"/>
    </source>
</evidence>
<dbReference type="InterPro" id="IPR005467">
    <property type="entry name" value="His_kinase_dom"/>
</dbReference>
<evidence type="ECO:0000256" key="12">
    <source>
        <dbReference type="ARBA" id="ARBA00022777"/>
    </source>
</evidence>
<keyword evidence="9" id="KW-0808">Transferase</keyword>
<keyword evidence="6" id="KW-0004">4Fe-4S</keyword>
<evidence type="ECO:0000256" key="17">
    <source>
        <dbReference type="ARBA" id="ARBA00024827"/>
    </source>
</evidence>
<dbReference type="Pfam" id="PF07730">
    <property type="entry name" value="HisKA_3"/>
    <property type="match status" value="1"/>
</dbReference>
<dbReference type="Proteomes" id="UP001595792">
    <property type="component" value="Unassembled WGS sequence"/>
</dbReference>
<evidence type="ECO:0000256" key="15">
    <source>
        <dbReference type="ARBA" id="ARBA00023012"/>
    </source>
</evidence>
<keyword evidence="10" id="KW-0479">Metal-binding</keyword>
<dbReference type="PANTHER" id="PTHR24421">
    <property type="entry name" value="NITRATE/NITRITE SENSOR PROTEIN NARX-RELATED"/>
    <property type="match status" value="1"/>
</dbReference>
<feature type="transmembrane region" description="Helical" evidence="19">
    <location>
        <begin position="6"/>
        <end position="30"/>
    </location>
</feature>
<keyword evidence="13" id="KW-0067">ATP-binding</keyword>
<keyword evidence="8" id="KW-0597">Phosphoprotein</keyword>
<accession>A0ABV8NMK0</accession>
<dbReference type="Pfam" id="PF02518">
    <property type="entry name" value="HATPase_c"/>
    <property type="match status" value="1"/>
</dbReference>
<keyword evidence="11" id="KW-0547">Nucleotide-binding</keyword>
<evidence type="ECO:0000256" key="3">
    <source>
        <dbReference type="ARBA" id="ARBA00004496"/>
    </source>
</evidence>
<comment type="cofactor">
    <cofactor evidence="2">
        <name>[4Fe-4S] cluster</name>
        <dbReference type="ChEBI" id="CHEBI:49883"/>
    </cofactor>
</comment>
<dbReference type="InterPro" id="IPR003594">
    <property type="entry name" value="HATPase_dom"/>
</dbReference>
<evidence type="ECO:0000256" key="1">
    <source>
        <dbReference type="ARBA" id="ARBA00000085"/>
    </source>
</evidence>
<proteinExistence type="predicted"/>
<evidence type="ECO:0000256" key="4">
    <source>
        <dbReference type="ARBA" id="ARBA00012438"/>
    </source>
</evidence>
<keyword evidence="7" id="KW-0963">Cytoplasm</keyword>
<reference evidence="22" key="1">
    <citation type="journal article" date="2019" name="Int. J. Syst. Evol. Microbiol.">
        <title>The Global Catalogue of Microorganisms (GCM) 10K type strain sequencing project: providing services to taxonomists for standard genome sequencing and annotation.</title>
        <authorList>
            <consortium name="The Broad Institute Genomics Platform"/>
            <consortium name="The Broad Institute Genome Sequencing Center for Infectious Disease"/>
            <person name="Wu L."/>
            <person name="Ma J."/>
        </authorList>
    </citation>
    <scope>NUCLEOTIDE SEQUENCE [LARGE SCALE GENOMIC DNA]</scope>
    <source>
        <strain evidence="22">CCM 8689</strain>
    </source>
</reference>
<gene>
    <name evidence="21" type="ORF">ACFOUY_09260</name>
</gene>
<dbReference type="EMBL" id="JBHSBY010000080">
    <property type="protein sequence ID" value="MFC4196884.1"/>
    <property type="molecule type" value="Genomic_DNA"/>
</dbReference>
<dbReference type="PROSITE" id="PS50109">
    <property type="entry name" value="HIS_KIN"/>
    <property type="match status" value="1"/>
</dbReference>
<evidence type="ECO:0000256" key="6">
    <source>
        <dbReference type="ARBA" id="ARBA00022485"/>
    </source>
</evidence>